<accession>A0A4R7JYS2</accession>
<dbReference type="InterPro" id="IPR036890">
    <property type="entry name" value="HATPase_C_sf"/>
</dbReference>
<dbReference type="Pfam" id="PF02518">
    <property type="entry name" value="HATPase_c"/>
    <property type="match status" value="1"/>
</dbReference>
<dbReference type="EC" id="2.7.13.3" evidence="2"/>
<comment type="caution">
    <text evidence="6">The sequence shown here is derived from an EMBL/GenBank/DDBJ whole genome shotgun (WGS) entry which is preliminary data.</text>
</comment>
<keyword evidence="3" id="KW-0808">Transferase</keyword>
<name>A0A4R7JYS2_9FLAO</name>
<protein>
    <recommendedName>
        <fullName evidence="2">histidine kinase</fullName>
        <ecNumber evidence="2">2.7.13.3</ecNumber>
    </recommendedName>
</protein>
<reference evidence="6 7" key="1">
    <citation type="submission" date="2019-03" db="EMBL/GenBank/DDBJ databases">
        <title>Genomic Encyclopedia of Archaeal and Bacterial Type Strains, Phase II (KMG-II): from individual species to whole genera.</title>
        <authorList>
            <person name="Goeker M."/>
        </authorList>
    </citation>
    <scope>NUCLEOTIDE SEQUENCE [LARGE SCALE GENOMIC DNA]</scope>
    <source>
        <strain evidence="6 7">DSM 25233</strain>
    </source>
</reference>
<dbReference type="AlphaFoldDB" id="A0A4R7JYS2"/>
<dbReference type="SUPFAM" id="SSF47384">
    <property type="entry name" value="Homodimeric domain of signal transducing histidine kinase"/>
    <property type="match status" value="1"/>
</dbReference>
<dbReference type="InterPro" id="IPR003594">
    <property type="entry name" value="HATPase_dom"/>
</dbReference>
<dbReference type="PROSITE" id="PS50109">
    <property type="entry name" value="HIS_KIN"/>
    <property type="match status" value="1"/>
</dbReference>
<dbReference type="InterPro" id="IPR036097">
    <property type="entry name" value="HisK_dim/P_sf"/>
</dbReference>
<dbReference type="GO" id="GO:0007234">
    <property type="term" value="P:osmosensory signaling via phosphorelay pathway"/>
    <property type="evidence" value="ECO:0007669"/>
    <property type="project" value="TreeGrafter"/>
</dbReference>
<dbReference type="InterPro" id="IPR005467">
    <property type="entry name" value="His_kinase_dom"/>
</dbReference>
<proteinExistence type="predicted"/>
<dbReference type="OrthoDB" id="9124519at2"/>
<dbReference type="Gene3D" id="3.30.565.10">
    <property type="entry name" value="Histidine kinase-like ATPase, C-terminal domain"/>
    <property type="match status" value="1"/>
</dbReference>
<dbReference type="GO" id="GO:0030295">
    <property type="term" value="F:protein kinase activator activity"/>
    <property type="evidence" value="ECO:0007669"/>
    <property type="project" value="TreeGrafter"/>
</dbReference>
<evidence type="ECO:0000313" key="7">
    <source>
        <dbReference type="Proteomes" id="UP000294749"/>
    </source>
</evidence>
<dbReference type="PANTHER" id="PTHR42878:SF15">
    <property type="entry name" value="BACTERIOPHYTOCHROME"/>
    <property type="match status" value="1"/>
</dbReference>
<dbReference type="GO" id="GO:0000155">
    <property type="term" value="F:phosphorelay sensor kinase activity"/>
    <property type="evidence" value="ECO:0007669"/>
    <property type="project" value="InterPro"/>
</dbReference>
<dbReference type="PRINTS" id="PR00344">
    <property type="entry name" value="BCTRLSENSOR"/>
</dbReference>
<dbReference type="GO" id="GO:0000156">
    <property type="term" value="F:phosphorelay response regulator activity"/>
    <property type="evidence" value="ECO:0007669"/>
    <property type="project" value="TreeGrafter"/>
</dbReference>
<comment type="catalytic activity">
    <reaction evidence="1">
        <text>ATP + protein L-histidine = ADP + protein N-phospho-L-histidine.</text>
        <dbReference type="EC" id="2.7.13.3"/>
    </reaction>
</comment>
<dbReference type="PANTHER" id="PTHR42878">
    <property type="entry name" value="TWO-COMPONENT HISTIDINE KINASE"/>
    <property type="match status" value="1"/>
</dbReference>
<dbReference type="RefSeq" id="WP_133688065.1">
    <property type="nucleotide sequence ID" value="NZ_SOAY01000012.1"/>
</dbReference>
<dbReference type="SMART" id="SM00387">
    <property type="entry name" value="HATPase_c"/>
    <property type="match status" value="1"/>
</dbReference>
<keyword evidence="7" id="KW-1185">Reference proteome</keyword>
<evidence type="ECO:0000313" key="6">
    <source>
        <dbReference type="EMBL" id="TDT43670.1"/>
    </source>
</evidence>
<sequence length="393" mass="45226">MNETSENEWMRIYNNSPGFNFTLSDSEELLLSNNNFKDSLGFNNSQQVKINDILDSGSMIYFRVHLKPLIELQEKANEIFLSFKTKEGKSLPVVLDAVRVCENDIVKIHFVGVGIPNRNEYESEIIQSRDKALKELLENTESVKLKKALNASDELIERQLQQIVEFKEQHKQMAKVLSHDLQEPLRKIGLFGSLMQNLDAEVKLNLSKILKSSERLRNLLISIQRLHAIDSENFKISNVDLNFLIENVRKKFLISNNQMITLEGEFFNFPADAIYLESLLIELVDNSLKFQRPDVPLKISVTTDYFMQNIFSETEDKFEYGKFVRIVYADNGIGFDKKYADKVFNLFEKLHLNDGLGIGLTYAKRIMTLHKGSISIASKRNIGTEITLLLPNF</sequence>
<dbReference type="Gene3D" id="1.10.287.130">
    <property type="match status" value="1"/>
</dbReference>
<evidence type="ECO:0000259" key="5">
    <source>
        <dbReference type="PROSITE" id="PS50109"/>
    </source>
</evidence>
<evidence type="ECO:0000256" key="3">
    <source>
        <dbReference type="ARBA" id="ARBA00022679"/>
    </source>
</evidence>
<evidence type="ECO:0000256" key="4">
    <source>
        <dbReference type="ARBA" id="ARBA00022777"/>
    </source>
</evidence>
<feature type="domain" description="Histidine kinase" evidence="5">
    <location>
        <begin position="176"/>
        <end position="393"/>
    </location>
</feature>
<dbReference type="SUPFAM" id="SSF55874">
    <property type="entry name" value="ATPase domain of HSP90 chaperone/DNA topoisomerase II/histidine kinase"/>
    <property type="match status" value="1"/>
</dbReference>
<dbReference type="Proteomes" id="UP000294749">
    <property type="component" value="Unassembled WGS sequence"/>
</dbReference>
<organism evidence="6 7">
    <name type="scientific">Maribacter spongiicola</name>
    <dbReference type="NCBI Taxonomy" id="1206753"/>
    <lineage>
        <taxon>Bacteria</taxon>
        <taxon>Pseudomonadati</taxon>
        <taxon>Bacteroidota</taxon>
        <taxon>Flavobacteriia</taxon>
        <taxon>Flavobacteriales</taxon>
        <taxon>Flavobacteriaceae</taxon>
        <taxon>Maribacter</taxon>
    </lineage>
</organism>
<evidence type="ECO:0000256" key="1">
    <source>
        <dbReference type="ARBA" id="ARBA00000085"/>
    </source>
</evidence>
<dbReference type="InterPro" id="IPR050351">
    <property type="entry name" value="BphY/WalK/GraS-like"/>
</dbReference>
<dbReference type="EMBL" id="SOAY01000012">
    <property type="protein sequence ID" value="TDT43670.1"/>
    <property type="molecule type" value="Genomic_DNA"/>
</dbReference>
<evidence type="ECO:0000256" key="2">
    <source>
        <dbReference type="ARBA" id="ARBA00012438"/>
    </source>
</evidence>
<keyword evidence="4" id="KW-0418">Kinase</keyword>
<gene>
    <name evidence="6" type="ORF">CLV90_2792</name>
</gene>
<dbReference type="InterPro" id="IPR004358">
    <property type="entry name" value="Sig_transdc_His_kin-like_C"/>
</dbReference>